<sequence length="153" mass="16410">MSTQSVSLKLTWLPHGEGLPLPAYQSEAAAGFDLLAAVPEGEDIQLRPGERQLIPAGFSMELPKDFEAQVRPRSGLAFKHGVTVLNSPGTIDADYRGEVKVLLINLGQEDFVIRRGERIAQMVIAPVTRAEIAAVVELSETARGQGGFGSTGR</sequence>
<keyword evidence="5" id="KW-0460">Magnesium</keyword>
<comment type="caution">
    <text evidence="5">Lacks conserved residue(s) required for the propagation of feature annotation.</text>
</comment>
<dbReference type="InterPro" id="IPR008181">
    <property type="entry name" value="dUTPase"/>
</dbReference>
<protein>
    <recommendedName>
        <fullName evidence="5">Deoxyuridine 5'-triphosphate nucleotidohydrolase</fullName>
        <shortName evidence="5">dUTPase</shortName>
        <ecNumber evidence="5">3.6.1.23</ecNumber>
    </recommendedName>
    <alternativeName>
        <fullName evidence="5">dUTP pyrophosphatase</fullName>
    </alternativeName>
</protein>
<dbReference type="HAMAP" id="MF_00116">
    <property type="entry name" value="dUTPase_bact"/>
    <property type="match status" value="1"/>
</dbReference>
<comment type="cofactor">
    <cofactor evidence="5">
        <name>Mg(2+)</name>
        <dbReference type="ChEBI" id="CHEBI:18420"/>
    </cofactor>
</comment>
<reference evidence="8" key="1">
    <citation type="journal article" date="2019" name="Int. J. Syst. Evol. Microbiol.">
        <title>The Global Catalogue of Microorganisms (GCM) 10K type strain sequencing project: providing services to taxonomists for standard genome sequencing and annotation.</title>
        <authorList>
            <consortium name="The Broad Institute Genomics Platform"/>
            <consortium name="The Broad Institute Genome Sequencing Center for Infectious Disease"/>
            <person name="Wu L."/>
            <person name="Ma J."/>
        </authorList>
    </citation>
    <scope>NUCLEOTIDE SEQUENCE [LARGE SCALE GENOMIC DNA]</scope>
    <source>
        <strain evidence="8">CCUG 61697</strain>
    </source>
</reference>
<evidence type="ECO:0000256" key="3">
    <source>
        <dbReference type="ARBA" id="ARBA00023080"/>
    </source>
</evidence>
<comment type="function">
    <text evidence="5">This enzyme is involved in nucleotide metabolism: it produces dUMP, the immediate precursor of thymidine nucleotides and it decreases the intracellular concentration of dUTP so that uracil cannot be incorporated into DNA.</text>
</comment>
<proteinExistence type="inferred from homology"/>
<dbReference type="InterPro" id="IPR029054">
    <property type="entry name" value="dUTPase-like"/>
</dbReference>
<feature type="binding site" evidence="5">
    <location>
        <begin position="90"/>
        <end position="92"/>
    </location>
    <ligand>
        <name>substrate</name>
    </ligand>
</feature>
<dbReference type="EC" id="3.6.1.23" evidence="5"/>
<comment type="catalytic activity">
    <reaction evidence="4 5">
        <text>dUTP + H2O = dUMP + diphosphate + H(+)</text>
        <dbReference type="Rhea" id="RHEA:10248"/>
        <dbReference type="ChEBI" id="CHEBI:15377"/>
        <dbReference type="ChEBI" id="CHEBI:15378"/>
        <dbReference type="ChEBI" id="CHEBI:33019"/>
        <dbReference type="ChEBI" id="CHEBI:61555"/>
        <dbReference type="ChEBI" id="CHEBI:246422"/>
        <dbReference type="EC" id="3.6.1.23"/>
    </reaction>
</comment>
<keyword evidence="5" id="KW-0479">Metal-binding</keyword>
<evidence type="ECO:0000256" key="4">
    <source>
        <dbReference type="ARBA" id="ARBA00047686"/>
    </source>
</evidence>
<dbReference type="RefSeq" id="WP_379090838.1">
    <property type="nucleotide sequence ID" value="NZ_JBHTJO010000002.1"/>
</dbReference>
<evidence type="ECO:0000259" key="6">
    <source>
        <dbReference type="Pfam" id="PF00692"/>
    </source>
</evidence>
<comment type="similarity">
    <text evidence="1 5">Belongs to the dUTPase family.</text>
</comment>
<comment type="pathway">
    <text evidence="5">Pyrimidine metabolism; dUMP biosynthesis; dUMP from dCTP (dUTP route): step 2/2.</text>
</comment>
<dbReference type="EMBL" id="JBHTJO010000002">
    <property type="protein sequence ID" value="MFD0988069.1"/>
    <property type="molecule type" value="Genomic_DNA"/>
</dbReference>
<dbReference type="PANTHER" id="PTHR11241:SF0">
    <property type="entry name" value="DEOXYURIDINE 5'-TRIPHOSPHATE NUCLEOTIDOHYDROLASE"/>
    <property type="match status" value="1"/>
</dbReference>
<dbReference type="InterPro" id="IPR036157">
    <property type="entry name" value="dUTPase-like_sf"/>
</dbReference>
<feature type="binding site" evidence="5">
    <location>
        <begin position="73"/>
        <end position="75"/>
    </location>
    <ligand>
        <name>substrate</name>
    </ligand>
</feature>
<dbReference type="Gene3D" id="2.70.40.10">
    <property type="match status" value="1"/>
</dbReference>
<feature type="binding site" evidence="5">
    <location>
        <position position="86"/>
    </location>
    <ligand>
        <name>substrate</name>
    </ligand>
</feature>
<dbReference type="CDD" id="cd07557">
    <property type="entry name" value="trimeric_dUTPase"/>
    <property type="match status" value="1"/>
</dbReference>
<evidence type="ECO:0000256" key="5">
    <source>
        <dbReference type="HAMAP-Rule" id="MF_00116"/>
    </source>
</evidence>
<dbReference type="GO" id="GO:0004170">
    <property type="term" value="F:dUTP diphosphatase activity"/>
    <property type="evidence" value="ECO:0007669"/>
    <property type="project" value="UniProtKB-EC"/>
</dbReference>
<accession>A0ABW3JCQ9</accession>
<name>A0ABW3JCQ9_9HYPH</name>
<evidence type="ECO:0000313" key="7">
    <source>
        <dbReference type="EMBL" id="MFD0988069.1"/>
    </source>
</evidence>
<keyword evidence="8" id="KW-1185">Reference proteome</keyword>
<dbReference type="PANTHER" id="PTHR11241">
    <property type="entry name" value="DEOXYURIDINE 5'-TRIPHOSPHATE NUCLEOTIDOHYDROLASE"/>
    <property type="match status" value="1"/>
</dbReference>
<evidence type="ECO:0000256" key="1">
    <source>
        <dbReference type="ARBA" id="ARBA00006581"/>
    </source>
</evidence>
<dbReference type="NCBIfam" id="NF001862">
    <property type="entry name" value="PRK00601.1"/>
    <property type="match status" value="1"/>
</dbReference>
<evidence type="ECO:0000313" key="8">
    <source>
        <dbReference type="Proteomes" id="UP001597102"/>
    </source>
</evidence>
<dbReference type="NCBIfam" id="TIGR00576">
    <property type="entry name" value="dut"/>
    <property type="match status" value="1"/>
</dbReference>
<keyword evidence="3 5" id="KW-0546">Nucleotide metabolism</keyword>
<evidence type="ECO:0000256" key="2">
    <source>
        <dbReference type="ARBA" id="ARBA00022801"/>
    </source>
</evidence>
<keyword evidence="2 5" id="KW-0378">Hydrolase</keyword>
<organism evidence="7 8">
    <name type="scientific">Methyloligella solikamskensis</name>
    <dbReference type="NCBI Taxonomy" id="1177756"/>
    <lineage>
        <taxon>Bacteria</taxon>
        <taxon>Pseudomonadati</taxon>
        <taxon>Pseudomonadota</taxon>
        <taxon>Alphaproteobacteria</taxon>
        <taxon>Hyphomicrobiales</taxon>
        <taxon>Hyphomicrobiaceae</taxon>
        <taxon>Methyloligella</taxon>
    </lineage>
</organism>
<dbReference type="Proteomes" id="UP001597102">
    <property type="component" value="Unassembled WGS sequence"/>
</dbReference>
<feature type="domain" description="dUTPase-like" evidence="6">
    <location>
        <begin position="20"/>
        <end position="152"/>
    </location>
</feature>
<dbReference type="SUPFAM" id="SSF51283">
    <property type="entry name" value="dUTPase-like"/>
    <property type="match status" value="1"/>
</dbReference>
<gene>
    <name evidence="5 7" type="primary">dut</name>
    <name evidence="7" type="ORF">ACFQ2F_13270</name>
</gene>
<dbReference type="Pfam" id="PF00692">
    <property type="entry name" value="dUTPase"/>
    <property type="match status" value="1"/>
</dbReference>
<comment type="caution">
    <text evidence="7">The sequence shown here is derived from an EMBL/GenBank/DDBJ whole genome shotgun (WGS) entry which is preliminary data.</text>
</comment>
<dbReference type="InterPro" id="IPR033704">
    <property type="entry name" value="dUTPase_trimeric"/>
</dbReference>